<feature type="region of interest" description="Disordered" evidence="1">
    <location>
        <begin position="1"/>
        <end position="26"/>
    </location>
</feature>
<accession>A0ABN1WH99</accession>
<reference evidence="3 4" key="1">
    <citation type="journal article" date="2019" name="Int. J. Syst. Evol. Microbiol.">
        <title>The Global Catalogue of Microorganisms (GCM) 10K type strain sequencing project: providing services to taxonomists for standard genome sequencing and annotation.</title>
        <authorList>
            <consortium name="The Broad Institute Genomics Platform"/>
            <consortium name="The Broad Institute Genome Sequencing Center for Infectious Disease"/>
            <person name="Wu L."/>
            <person name="Ma J."/>
        </authorList>
    </citation>
    <scope>NUCLEOTIDE SEQUENCE [LARGE SCALE GENOMIC DNA]</scope>
    <source>
        <strain evidence="3 4">JCM 13004</strain>
    </source>
</reference>
<feature type="region of interest" description="Disordered" evidence="1">
    <location>
        <begin position="126"/>
        <end position="152"/>
    </location>
</feature>
<gene>
    <name evidence="3" type="ORF">GCM10009665_42130</name>
</gene>
<evidence type="ECO:0000313" key="4">
    <source>
        <dbReference type="Proteomes" id="UP001500037"/>
    </source>
</evidence>
<comment type="caution">
    <text evidence="3">The sequence shown here is derived from an EMBL/GenBank/DDBJ whole genome shotgun (WGS) entry which is preliminary data.</text>
</comment>
<evidence type="ECO:0000256" key="1">
    <source>
        <dbReference type="SAM" id="MobiDB-lite"/>
    </source>
</evidence>
<keyword evidence="4" id="KW-1185">Reference proteome</keyword>
<dbReference type="PANTHER" id="PTHR37809">
    <property type="entry name" value="RIBOSOMAL PROTEIN S12 METHYLTHIOTRANSFERASE ACCESSORY FACTOR YCAO"/>
    <property type="match status" value="1"/>
</dbReference>
<protein>
    <recommendedName>
        <fullName evidence="2">YcaO domain-containing protein</fullName>
    </recommendedName>
</protein>
<evidence type="ECO:0000259" key="2">
    <source>
        <dbReference type="PROSITE" id="PS51664"/>
    </source>
</evidence>
<dbReference type="InterPro" id="IPR003776">
    <property type="entry name" value="YcaO-like_dom"/>
</dbReference>
<organism evidence="3 4">
    <name type="scientific">Kitasatospora nipponensis</name>
    <dbReference type="NCBI Taxonomy" id="258049"/>
    <lineage>
        <taxon>Bacteria</taxon>
        <taxon>Bacillati</taxon>
        <taxon>Actinomycetota</taxon>
        <taxon>Actinomycetes</taxon>
        <taxon>Kitasatosporales</taxon>
        <taxon>Streptomycetaceae</taxon>
        <taxon>Kitasatospora</taxon>
    </lineage>
</organism>
<dbReference type="Gene3D" id="3.30.1330.230">
    <property type="match status" value="1"/>
</dbReference>
<sequence length="679" mass="71898">MSGTVSGTVSTTPSRPSGGTRVLAGPGAPADLLELPWCEQRGGAQHGEPEAELIVAVAAGQDADWERQVLALARETAVPLLSVRATLAEVLVGPLWSPDGASGCAGCAWTRDTDRELPELTHRSAHAAAGGAPAGPAAAVAPRPPAPPAPRVHAPVLPPALGQLLAELLRGQLPLLAPGELLSVAPDGVLRRHRVPRSFRCAVCGDGPDLRAGRPSEPPRPRPLVARPASGALPDRGEPPFGLDPDRMREALADPRFGPVLGTRRSGQVGMAMTETRLLGAMFAGHGRSSTFRHAEAVGCLEAFERSGGHPYAAPLVFGATARELGDRAVELGGLGRYTARQLASPLSHLRPSDESTAMDWVWGRPLDGGRPLLVPADVGFYQYRYPAPSAAPEDARRTHFFHESSSGCALGGSYEEAALHSLLELAERDAFLLSWHRRRPLPRITPGEITDRECLLLIRQIEDQGFQVHLLVATVDLAVPVVWVLALREDGRMPASLSAAGSGADPVAAVRAGLWELSQLVSMGVNWDVEARRPTVADPWLVDEMADHHQRYAYPELLPRIGAVLGGPVVSLAEAFPGWPGVFTDAARGDVTRALRFVAELFGQAGLDRVVVVDQSTPEHGAAGLCVVKAVVPGILAMCFGQAQQRLAGLPRLAAAIADARGGPPREEDFPFDPHPFP</sequence>
<name>A0ABN1WH99_9ACTN</name>
<feature type="compositionally biased region" description="Low complexity" evidence="1">
    <location>
        <begin position="126"/>
        <end position="141"/>
    </location>
</feature>
<dbReference type="Gene3D" id="3.30.40.250">
    <property type="match status" value="1"/>
</dbReference>
<dbReference type="Proteomes" id="UP001500037">
    <property type="component" value="Unassembled WGS sequence"/>
</dbReference>
<dbReference type="Pfam" id="PF02624">
    <property type="entry name" value="YcaO"/>
    <property type="match status" value="1"/>
</dbReference>
<feature type="compositionally biased region" description="Low complexity" evidence="1">
    <location>
        <begin position="1"/>
        <end position="21"/>
    </location>
</feature>
<proteinExistence type="predicted"/>
<dbReference type="EMBL" id="BAAALF010000076">
    <property type="protein sequence ID" value="GAA1246754.1"/>
    <property type="molecule type" value="Genomic_DNA"/>
</dbReference>
<feature type="region of interest" description="Disordered" evidence="1">
    <location>
        <begin position="208"/>
        <end position="239"/>
    </location>
</feature>
<feature type="compositionally biased region" description="Basic and acidic residues" evidence="1">
    <location>
        <begin position="208"/>
        <end position="220"/>
    </location>
</feature>
<dbReference type="PANTHER" id="PTHR37809:SF1">
    <property type="entry name" value="RIBOSOMAL PROTEIN S12 METHYLTHIOTRANSFERASE ACCESSORY FACTOR YCAO"/>
    <property type="match status" value="1"/>
</dbReference>
<dbReference type="PROSITE" id="PS51664">
    <property type="entry name" value="YCAO"/>
    <property type="match status" value="1"/>
</dbReference>
<evidence type="ECO:0000313" key="3">
    <source>
        <dbReference type="EMBL" id="GAA1246754.1"/>
    </source>
</evidence>
<dbReference type="Gene3D" id="3.30.160.660">
    <property type="match status" value="1"/>
</dbReference>
<dbReference type="Gene3D" id="3.40.50.720">
    <property type="entry name" value="NAD(P)-binding Rossmann-like Domain"/>
    <property type="match status" value="1"/>
</dbReference>
<feature type="domain" description="YcaO" evidence="2">
    <location>
        <begin position="287"/>
        <end position="679"/>
    </location>
</feature>